<feature type="compositionally biased region" description="Basic and acidic residues" evidence="8">
    <location>
        <begin position="194"/>
        <end position="205"/>
    </location>
</feature>
<proteinExistence type="inferred from homology"/>
<dbReference type="Pfam" id="PF15294">
    <property type="entry name" value="Leu_zip"/>
    <property type="match status" value="2"/>
</dbReference>
<sequence>MSPSSISAHHQEEISKFLKFFRSRLKTHLENIDAEFEDTRSDRLSSDDVYSQKDVQDVLKSLCFAVKATTRCELQDTINMMALLLREIFVEAEDSKLALELDIAKVEDKDLLERVEKLGVAEWVEDPSAIAKRSSSKKAAVNPVAQRQLELEREKQSLEDEVRAARHTTQQQQEEHERELRKLQRKLADARARVEQLERQAEDAAQHVSQTPQFQSMKRMVAQKNQQLQELRRRLQRYEPLGDDDDDGGKNADDDD</sequence>
<dbReference type="InterPro" id="IPR026157">
    <property type="entry name" value="LZTFL1"/>
</dbReference>
<evidence type="ECO:0000256" key="5">
    <source>
        <dbReference type="ARBA" id="ARBA00023054"/>
    </source>
</evidence>
<dbReference type="PANTHER" id="PTHR21635:SF0">
    <property type="entry name" value="LEUCINE ZIPPER TRANSCRIPTION FACTOR-LIKE PROTEIN 1"/>
    <property type="match status" value="1"/>
</dbReference>
<evidence type="ECO:0000256" key="4">
    <source>
        <dbReference type="ARBA" id="ARBA00022490"/>
    </source>
</evidence>
<comment type="subcellular location">
    <subcellularLocation>
        <location evidence="1">Cytoplasm</location>
    </subcellularLocation>
</comment>
<comment type="subunit">
    <text evidence="7">Self-associates. Interacts with BBS9; the interaction mediates the association of LZTL1 with the BBsome complex and regulates BBSome ciliary trafficking.</text>
</comment>
<feature type="compositionally biased region" description="Basic and acidic residues" evidence="8">
    <location>
        <begin position="153"/>
        <end position="164"/>
    </location>
</feature>
<feature type="compositionally biased region" description="Polar residues" evidence="8">
    <location>
        <begin position="207"/>
        <end position="216"/>
    </location>
</feature>
<keyword evidence="10" id="KW-1185">Reference proteome</keyword>
<dbReference type="Proteomes" id="UP001209570">
    <property type="component" value="Unassembled WGS sequence"/>
</dbReference>
<evidence type="ECO:0000313" key="9">
    <source>
        <dbReference type="EMBL" id="KAJ0408824.1"/>
    </source>
</evidence>
<evidence type="ECO:0000256" key="3">
    <source>
        <dbReference type="ARBA" id="ARBA00018920"/>
    </source>
</evidence>
<comment type="caution">
    <text evidence="9">The sequence shown here is derived from an EMBL/GenBank/DDBJ whole genome shotgun (WGS) entry which is preliminary data.</text>
</comment>
<name>A0AAD5LTA9_PYTIN</name>
<evidence type="ECO:0000256" key="6">
    <source>
        <dbReference type="ARBA" id="ARBA00024898"/>
    </source>
</evidence>
<organism evidence="9 10">
    <name type="scientific">Pythium insidiosum</name>
    <name type="common">Pythiosis disease agent</name>
    <dbReference type="NCBI Taxonomy" id="114742"/>
    <lineage>
        <taxon>Eukaryota</taxon>
        <taxon>Sar</taxon>
        <taxon>Stramenopiles</taxon>
        <taxon>Oomycota</taxon>
        <taxon>Peronosporomycetes</taxon>
        <taxon>Pythiales</taxon>
        <taxon>Pythiaceae</taxon>
        <taxon>Pythium</taxon>
    </lineage>
</organism>
<keyword evidence="5" id="KW-0175">Coiled coil</keyword>
<evidence type="ECO:0000313" key="10">
    <source>
        <dbReference type="Proteomes" id="UP001209570"/>
    </source>
</evidence>
<evidence type="ECO:0000256" key="1">
    <source>
        <dbReference type="ARBA" id="ARBA00004496"/>
    </source>
</evidence>
<feature type="region of interest" description="Disordered" evidence="8">
    <location>
        <begin position="194"/>
        <end position="256"/>
    </location>
</feature>
<accession>A0AAD5LTA9</accession>
<reference evidence="9" key="1">
    <citation type="submission" date="2021-12" db="EMBL/GenBank/DDBJ databases">
        <title>Prjna785345.</title>
        <authorList>
            <person name="Rujirawat T."/>
            <person name="Krajaejun T."/>
        </authorList>
    </citation>
    <scope>NUCLEOTIDE SEQUENCE</scope>
    <source>
        <strain evidence="9">Pi057C3</strain>
    </source>
</reference>
<evidence type="ECO:0000256" key="8">
    <source>
        <dbReference type="SAM" id="MobiDB-lite"/>
    </source>
</evidence>
<comment type="function">
    <text evidence="6">Regulates ciliary localization of the BBSome complex. Together with the BBSome complex, controls SMO ciliary trafficking and contributes to the sonic hedgehog (SHH) pathway regulation. May play a role in neurite outgrowth. May have tumor suppressor function.</text>
</comment>
<dbReference type="PANTHER" id="PTHR21635">
    <property type="entry name" value="LEUCINE ZIPPER TRANSCRIPTION FACTOR LIKE"/>
    <property type="match status" value="1"/>
</dbReference>
<evidence type="ECO:0000256" key="2">
    <source>
        <dbReference type="ARBA" id="ARBA00008868"/>
    </source>
</evidence>
<dbReference type="AlphaFoldDB" id="A0AAD5LTA9"/>
<keyword evidence="4" id="KW-0963">Cytoplasm</keyword>
<feature type="region of interest" description="Disordered" evidence="8">
    <location>
        <begin position="153"/>
        <end position="181"/>
    </location>
</feature>
<gene>
    <name evidence="9" type="ORF">P43SY_000720</name>
</gene>
<dbReference type="GO" id="GO:0005737">
    <property type="term" value="C:cytoplasm"/>
    <property type="evidence" value="ECO:0007669"/>
    <property type="project" value="UniProtKB-SubCell"/>
</dbReference>
<dbReference type="GO" id="GO:1903565">
    <property type="term" value="P:negative regulation of protein localization to cilium"/>
    <property type="evidence" value="ECO:0007669"/>
    <property type="project" value="TreeGrafter"/>
</dbReference>
<dbReference type="EMBL" id="JAKCXM010000008">
    <property type="protein sequence ID" value="KAJ0408824.1"/>
    <property type="molecule type" value="Genomic_DNA"/>
</dbReference>
<evidence type="ECO:0000256" key="7">
    <source>
        <dbReference type="ARBA" id="ARBA00026004"/>
    </source>
</evidence>
<protein>
    <recommendedName>
        <fullName evidence="3">Leucine zipper transcription factor-like protein 1</fullName>
    </recommendedName>
</protein>
<comment type="similarity">
    <text evidence="2">Belongs to the LZTFL1 family.</text>
</comment>